<reference evidence="4" key="1">
    <citation type="submission" date="2013-09" db="EMBL/GenBank/DDBJ databases">
        <title>Corchorus olitorius genome sequencing.</title>
        <authorList>
            <person name="Alam M."/>
            <person name="Haque M.S."/>
            <person name="Islam M.S."/>
            <person name="Emdad E.M."/>
            <person name="Islam M.M."/>
            <person name="Ahmed B."/>
            <person name="Halim A."/>
            <person name="Hossen Q.M.M."/>
            <person name="Hossain M.Z."/>
            <person name="Ahmed R."/>
            <person name="Khan M.M."/>
            <person name="Islam R."/>
            <person name="Rashid M.M."/>
            <person name="Khan S.A."/>
            <person name="Rahman M.S."/>
            <person name="Alam M."/>
            <person name="Yahiya A.S."/>
            <person name="Khan M.S."/>
            <person name="Azam M.S."/>
            <person name="Haque T."/>
            <person name="Lashkar M.Z.H."/>
            <person name="Akhand A.I."/>
            <person name="Morshed G."/>
            <person name="Roy S."/>
            <person name="Uddin K.S."/>
            <person name="Rabeya T."/>
            <person name="Hossain A.S."/>
            <person name="Chowdhury A."/>
            <person name="Snigdha A.R."/>
            <person name="Mortoza M.S."/>
            <person name="Matin S.A."/>
            <person name="Hoque S.M.E."/>
            <person name="Islam M.K."/>
            <person name="Roy D.K."/>
            <person name="Haider R."/>
            <person name="Moosa M.M."/>
            <person name="Elias S.M."/>
            <person name="Hasan A.M."/>
            <person name="Jahan S."/>
            <person name="Shafiuddin M."/>
            <person name="Mahmood N."/>
            <person name="Shommy N.S."/>
        </authorList>
    </citation>
    <scope>NUCLEOTIDE SEQUENCE [LARGE SCALE GENOMIC DNA]</scope>
    <source>
        <strain evidence="4">cv. O-4</strain>
    </source>
</reference>
<dbReference type="PANTHER" id="PTHR47723:SF19">
    <property type="entry name" value="POLYNUCLEOTIDYL TRANSFERASE, RIBONUCLEASE H-LIKE SUPERFAMILY PROTEIN"/>
    <property type="match status" value="1"/>
</dbReference>
<dbReference type="PANTHER" id="PTHR47723">
    <property type="entry name" value="OS05G0353850 PROTEIN"/>
    <property type="match status" value="1"/>
</dbReference>
<dbReference type="Proteomes" id="UP000187203">
    <property type="component" value="Unassembled WGS sequence"/>
</dbReference>
<dbReference type="InterPro" id="IPR002156">
    <property type="entry name" value="RNaseH_domain"/>
</dbReference>
<dbReference type="AlphaFoldDB" id="A0A1R3JNR9"/>
<dbReference type="CDD" id="cd06222">
    <property type="entry name" value="RNase_H_like"/>
    <property type="match status" value="1"/>
</dbReference>
<feature type="domain" description="RNase H type-1" evidence="2">
    <location>
        <begin position="58"/>
        <end position="149"/>
    </location>
</feature>
<dbReference type="InterPro" id="IPR012337">
    <property type="entry name" value="RNaseH-like_sf"/>
</dbReference>
<organism evidence="3 4">
    <name type="scientific">Corchorus olitorius</name>
    <dbReference type="NCBI Taxonomy" id="93759"/>
    <lineage>
        <taxon>Eukaryota</taxon>
        <taxon>Viridiplantae</taxon>
        <taxon>Streptophyta</taxon>
        <taxon>Embryophyta</taxon>
        <taxon>Tracheophyta</taxon>
        <taxon>Spermatophyta</taxon>
        <taxon>Magnoliopsida</taxon>
        <taxon>eudicotyledons</taxon>
        <taxon>Gunneridae</taxon>
        <taxon>Pentapetalae</taxon>
        <taxon>rosids</taxon>
        <taxon>malvids</taxon>
        <taxon>Malvales</taxon>
        <taxon>Malvaceae</taxon>
        <taxon>Grewioideae</taxon>
        <taxon>Apeibeae</taxon>
        <taxon>Corchorus</taxon>
    </lineage>
</organism>
<dbReference type="Pfam" id="PF13456">
    <property type="entry name" value="RVT_3"/>
    <property type="match status" value="1"/>
</dbReference>
<evidence type="ECO:0000313" key="3">
    <source>
        <dbReference type="EMBL" id="OMO96367.1"/>
    </source>
</evidence>
<dbReference type="GO" id="GO:0004523">
    <property type="term" value="F:RNA-DNA hybrid ribonuclease activity"/>
    <property type="evidence" value="ECO:0007669"/>
    <property type="project" value="InterPro"/>
</dbReference>
<sequence>MMPISTIQNQMLEGHLLKQKRLGKNISQQTPSKVGNLKTKEKRSEPWSPPQEGFVKINVDGAYESVSGAAAVGIVARDHHGTVLSGLGKRVRASSSEMVEVMAVREGLKLAKENEWNNVVLETDSKETFNGCTKEGCECAWEVKPLVQDIKV</sequence>
<comment type="caution">
    <text evidence="3">The sequence shown here is derived from an EMBL/GenBank/DDBJ whole genome shotgun (WGS) entry which is preliminary data.</text>
</comment>
<evidence type="ECO:0000313" key="4">
    <source>
        <dbReference type="Proteomes" id="UP000187203"/>
    </source>
</evidence>
<evidence type="ECO:0000256" key="1">
    <source>
        <dbReference type="SAM" id="MobiDB-lite"/>
    </source>
</evidence>
<feature type="region of interest" description="Disordered" evidence="1">
    <location>
        <begin position="23"/>
        <end position="51"/>
    </location>
</feature>
<accession>A0A1R3JNR9</accession>
<keyword evidence="4" id="KW-1185">Reference proteome</keyword>
<name>A0A1R3JNR9_9ROSI</name>
<dbReference type="GO" id="GO:0003676">
    <property type="term" value="F:nucleic acid binding"/>
    <property type="evidence" value="ECO:0007669"/>
    <property type="project" value="InterPro"/>
</dbReference>
<dbReference type="InterPro" id="IPR053151">
    <property type="entry name" value="RNase_H-like"/>
</dbReference>
<dbReference type="InterPro" id="IPR036397">
    <property type="entry name" value="RNaseH_sf"/>
</dbReference>
<evidence type="ECO:0000259" key="2">
    <source>
        <dbReference type="Pfam" id="PF13456"/>
    </source>
</evidence>
<proteinExistence type="predicted"/>
<dbReference type="Gene3D" id="3.30.420.10">
    <property type="entry name" value="Ribonuclease H-like superfamily/Ribonuclease H"/>
    <property type="match status" value="1"/>
</dbReference>
<gene>
    <name evidence="3" type="ORF">COLO4_15333</name>
</gene>
<dbReference type="SUPFAM" id="SSF53098">
    <property type="entry name" value="Ribonuclease H-like"/>
    <property type="match status" value="1"/>
</dbReference>
<dbReference type="OrthoDB" id="955670at2759"/>
<protein>
    <recommendedName>
        <fullName evidence="2">RNase H type-1 domain-containing protein</fullName>
    </recommendedName>
</protein>
<dbReference type="InterPro" id="IPR044730">
    <property type="entry name" value="RNase_H-like_dom_plant"/>
</dbReference>
<dbReference type="EMBL" id="AWUE01015656">
    <property type="protein sequence ID" value="OMO96367.1"/>
    <property type="molecule type" value="Genomic_DNA"/>
</dbReference>